<dbReference type="AlphaFoldDB" id="A0ABD1K8X7"/>
<evidence type="ECO:0000313" key="12">
    <source>
        <dbReference type="Proteomes" id="UP001591681"/>
    </source>
</evidence>
<dbReference type="PRINTS" id="PR00722">
    <property type="entry name" value="CHYMOTRYPSIN"/>
</dbReference>
<dbReference type="Proteomes" id="UP001591681">
    <property type="component" value="Unassembled WGS sequence"/>
</dbReference>
<feature type="domain" description="SRCR" evidence="10">
    <location>
        <begin position="135"/>
        <end position="229"/>
    </location>
</feature>
<evidence type="ECO:0000256" key="2">
    <source>
        <dbReference type="ARBA" id="ARBA00022801"/>
    </source>
</evidence>
<protein>
    <recommendedName>
        <fullName evidence="13">Transmembrane serine protease 4a</fullName>
    </recommendedName>
</protein>
<dbReference type="PROSITE" id="PS00135">
    <property type="entry name" value="TRYPSIN_SER"/>
    <property type="match status" value="1"/>
</dbReference>
<evidence type="ECO:0000259" key="9">
    <source>
        <dbReference type="PROSITE" id="PS50240"/>
    </source>
</evidence>
<dbReference type="PROSITE" id="PS50287">
    <property type="entry name" value="SRCR_2"/>
    <property type="match status" value="1"/>
</dbReference>
<evidence type="ECO:0000256" key="7">
    <source>
        <dbReference type="RuleBase" id="RU363034"/>
    </source>
</evidence>
<dbReference type="PANTHER" id="PTHR24252:SF7">
    <property type="entry name" value="HYALIN"/>
    <property type="match status" value="1"/>
</dbReference>
<sequence>MYVCVCVRVCICLCVCICMCLCVCVRLCVCVLVAAPRPNRHRRPMSASQPAPQKKKGVAVKRAFITVVAVLLILATLGVAAYFIKQLIESKYFFCSKSLKFVSLTVTCDGKEDCPSGEDESTCVSSFQTNDTFPVRLVSNHSVLQVYNPSSGWKSVCAEGFTYQHTQIACNQLGYTNKPSFGAISARLVSSTLGTSFGAVGSSSSKALQNIVSDRKVCSSGSVITLSCSDCGTRDSQERIVGGVAAEIKEWPWQVSLQQNGQHTCGGSLVSPQWVVTAAHCFSDSKKEVSRWRVVSGRTYMGTAGGSAVEKIIINSQYDNKRNDYDIAMMRLSSPITVSDVRRPVCLPPHGLGLKGGDPLVVTGWGYLEEKGKVSPNLQKASVPLIDRAQCSSPTIYGSLITPRMLCAGFLEGNVDACQGDSGGPLLFLSGRWRLVGVVSWGVGCARQNRPGVYCNVDELLDWIYTVMAVSDIINAFSITQHLGPDPDASLL</sequence>
<keyword evidence="8" id="KW-0812">Transmembrane</keyword>
<dbReference type="GO" id="GO:0008236">
    <property type="term" value="F:serine-type peptidase activity"/>
    <property type="evidence" value="ECO:0007669"/>
    <property type="project" value="UniProtKB-KW"/>
</dbReference>
<comment type="caution">
    <text evidence="6">Lacks conserved residue(s) required for the propagation of feature annotation.</text>
</comment>
<dbReference type="InterPro" id="IPR001254">
    <property type="entry name" value="Trypsin_dom"/>
</dbReference>
<dbReference type="SMART" id="SM00020">
    <property type="entry name" value="Tryp_SPc"/>
    <property type="match status" value="1"/>
</dbReference>
<comment type="caution">
    <text evidence="11">The sequence shown here is derived from an EMBL/GenBank/DDBJ whole genome shotgun (WGS) entry which is preliminary data.</text>
</comment>
<dbReference type="InterPro" id="IPR001314">
    <property type="entry name" value="Peptidase_S1A"/>
</dbReference>
<dbReference type="FunFam" id="2.40.10.10:FF:000003">
    <property type="entry name" value="Transmembrane serine protease 3"/>
    <property type="match status" value="1"/>
</dbReference>
<dbReference type="EMBL" id="JBHFQA010000007">
    <property type="protein sequence ID" value="KAL2095605.1"/>
    <property type="molecule type" value="Genomic_DNA"/>
</dbReference>
<dbReference type="PANTHER" id="PTHR24252">
    <property type="entry name" value="ACROSIN-RELATED"/>
    <property type="match status" value="1"/>
</dbReference>
<dbReference type="SMART" id="SM00202">
    <property type="entry name" value="SR"/>
    <property type="match status" value="1"/>
</dbReference>
<dbReference type="InterPro" id="IPR036055">
    <property type="entry name" value="LDL_receptor-like_sf"/>
</dbReference>
<dbReference type="Gene3D" id="4.10.400.10">
    <property type="entry name" value="Low-density Lipoprotein Receptor"/>
    <property type="match status" value="1"/>
</dbReference>
<name>A0ABD1K8X7_9TELE</name>
<keyword evidence="12" id="KW-1185">Reference proteome</keyword>
<evidence type="ECO:0000259" key="10">
    <source>
        <dbReference type="PROSITE" id="PS50287"/>
    </source>
</evidence>
<dbReference type="CDD" id="cd00112">
    <property type="entry name" value="LDLa"/>
    <property type="match status" value="1"/>
</dbReference>
<dbReference type="InterPro" id="IPR043504">
    <property type="entry name" value="Peptidase_S1_PA_chymotrypsin"/>
</dbReference>
<keyword evidence="3 7" id="KW-0720">Serine protease</keyword>
<evidence type="ECO:0008006" key="13">
    <source>
        <dbReference type="Google" id="ProtNLM"/>
    </source>
</evidence>
<dbReference type="Gene3D" id="2.40.10.10">
    <property type="entry name" value="Trypsin-like serine proteases"/>
    <property type="match status" value="2"/>
</dbReference>
<evidence type="ECO:0000313" key="11">
    <source>
        <dbReference type="EMBL" id="KAL2095605.1"/>
    </source>
</evidence>
<dbReference type="GO" id="GO:0006508">
    <property type="term" value="P:proteolysis"/>
    <property type="evidence" value="ECO:0007669"/>
    <property type="project" value="UniProtKB-KW"/>
</dbReference>
<evidence type="ECO:0000256" key="4">
    <source>
        <dbReference type="ARBA" id="ARBA00023157"/>
    </source>
</evidence>
<dbReference type="PROSITE" id="PS00134">
    <property type="entry name" value="TRYPSIN_HIS"/>
    <property type="match status" value="1"/>
</dbReference>
<dbReference type="PROSITE" id="PS50240">
    <property type="entry name" value="TRYPSIN_DOM"/>
    <property type="match status" value="1"/>
</dbReference>
<dbReference type="InterPro" id="IPR033116">
    <property type="entry name" value="TRYPSIN_SER"/>
</dbReference>
<feature type="transmembrane region" description="Helical" evidence="8">
    <location>
        <begin position="63"/>
        <end position="84"/>
    </location>
</feature>
<evidence type="ECO:0000256" key="8">
    <source>
        <dbReference type="SAM" id="Phobius"/>
    </source>
</evidence>
<keyword evidence="4" id="KW-1015">Disulfide bond</keyword>
<feature type="domain" description="Peptidase S1" evidence="9">
    <location>
        <begin position="240"/>
        <end position="469"/>
    </location>
</feature>
<dbReference type="InterPro" id="IPR002172">
    <property type="entry name" value="LDrepeatLR_classA_rpt"/>
</dbReference>
<evidence type="ECO:0000256" key="5">
    <source>
        <dbReference type="ARBA" id="ARBA00023180"/>
    </source>
</evidence>
<evidence type="ECO:0000256" key="1">
    <source>
        <dbReference type="ARBA" id="ARBA00022670"/>
    </source>
</evidence>
<keyword evidence="1 7" id="KW-0645">Protease</keyword>
<gene>
    <name evidence="11" type="ORF">ACEWY4_007753</name>
</gene>
<evidence type="ECO:0000256" key="3">
    <source>
        <dbReference type="ARBA" id="ARBA00022825"/>
    </source>
</evidence>
<organism evidence="11 12">
    <name type="scientific">Coilia grayii</name>
    <name type="common">Gray's grenadier anchovy</name>
    <dbReference type="NCBI Taxonomy" id="363190"/>
    <lineage>
        <taxon>Eukaryota</taxon>
        <taxon>Metazoa</taxon>
        <taxon>Chordata</taxon>
        <taxon>Craniata</taxon>
        <taxon>Vertebrata</taxon>
        <taxon>Euteleostomi</taxon>
        <taxon>Actinopterygii</taxon>
        <taxon>Neopterygii</taxon>
        <taxon>Teleostei</taxon>
        <taxon>Clupei</taxon>
        <taxon>Clupeiformes</taxon>
        <taxon>Clupeoidei</taxon>
        <taxon>Engraulidae</taxon>
        <taxon>Coilinae</taxon>
        <taxon>Coilia</taxon>
    </lineage>
</organism>
<dbReference type="Pfam" id="PF15494">
    <property type="entry name" value="SRCR_2"/>
    <property type="match status" value="1"/>
</dbReference>
<dbReference type="SUPFAM" id="SSF57424">
    <property type="entry name" value="LDL receptor-like module"/>
    <property type="match status" value="1"/>
</dbReference>
<feature type="transmembrane region" description="Helical" evidence="8">
    <location>
        <begin position="6"/>
        <end position="35"/>
    </location>
</feature>
<dbReference type="Gene3D" id="3.10.250.10">
    <property type="entry name" value="SRCR-like domain"/>
    <property type="match status" value="1"/>
</dbReference>
<keyword evidence="8" id="KW-0472">Membrane</keyword>
<dbReference type="InterPro" id="IPR036772">
    <property type="entry name" value="SRCR-like_dom_sf"/>
</dbReference>
<keyword evidence="2 7" id="KW-0378">Hydrolase</keyword>
<accession>A0ABD1K8X7</accession>
<dbReference type="Pfam" id="PF00089">
    <property type="entry name" value="Trypsin"/>
    <property type="match status" value="1"/>
</dbReference>
<proteinExistence type="predicted"/>
<dbReference type="SUPFAM" id="SSF56487">
    <property type="entry name" value="SRCR-like"/>
    <property type="match status" value="1"/>
</dbReference>
<evidence type="ECO:0000256" key="6">
    <source>
        <dbReference type="PROSITE-ProRule" id="PRU00196"/>
    </source>
</evidence>
<dbReference type="InterPro" id="IPR001190">
    <property type="entry name" value="SRCR"/>
</dbReference>
<dbReference type="InterPro" id="IPR018114">
    <property type="entry name" value="TRYPSIN_HIS"/>
</dbReference>
<reference evidence="11 12" key="1">
    <citation type="submission" date="2024-09" db="EMBL/GenBank/DDBJ databases">
        <title>A chromosome-level genome assembly of Gray's grenadier anchovy, Coilia grayii.</title>
        <authorList>
            <person name="Fu Z."/>
        </authorList>
    </citation>
    <scope>NUCLEOTIDE SEQUENCE [LARGE SCALE GENOMIC DNA]</scope>
    <source>
        <strain evidence="11">G4</strain>
        <tissue evidence="11">Muscle</tissue>
    </source>
</reference>
<keyword evidence="5" id="KW-0325">Glycoprotein</keyword>
<keyword evidence="8" id="KW-1133">Transmembrane helix</keyword>
<dbReference type="SUPFAM" id="SSF50494">
    <property type="entry name" value="Trypsin-like serine proteases"/>
    <property type="match status" value="1"/>
</dbReference>
<dbReference type="InterPro" id="IPR009003">
    <property type="entry name" value="Peptidase_S1_PA"/>
</dbReference>
<dbReference type="CDD" id="cd00190">
    <property type="entry name" value="Tryp_SPc"/>
    <property type="match status" value="1"/>
</dbReference>